<dbReference type="InterPro" id="IPR014169">
    <property type="entry name" value="Pal_lipo_C"/>
</dbReference>
<evidence type="ECO:0000256" key="5">
    <source>
        <dbReference type="ARBA" id="ARBA00023237"/>
    </source>
</evidence>
<dbReference type="PROSITE" id="PS51257">
    <property type="entry name" value="PROKAR_LIPOPROTEIN"/>
    <property type="match status" value="1"/>
</dbReference>
<evidence type="ECO:0000313" key="12">
    <source>
        <dbReference type="EMBL" id="MCQ8103332.1"/>
    </source>
</evidence>
<evidence type="ECO:0000313" key="13">
    <source>
        <dbReference type="Proteomes" id="UP001524499"/>
    </source>
</evidence>
<comment type="subunit">
    <text evidence="8">The Tol-Pal system is composed of five core proteins: the inner membrane proteins TolA, TolQ and TolR, the periplasmic protein TolB and the outer membrane protein Pal. They form a network linking the inner and outer membranes and the peptidoglycan layer.</text>
</comment>
<dbReference type="Proteomes" id="UP001524499">
    <property type="component" value="Unassembled WGS sequence"/>
</dbReference>
<evidence type="ECO:0000256" key="9">
    <source>
        <dbReference type="SAM" id="MobiDB-lite"/>
    </source>
</evidence>
<protein>
    <recommendedName>
        <fullName evidence="8">Peptidoglycan-associated lipoprotein</fullName>
        <shortName evidence="8">PAL</shortName>
    </recommendedName>
</protein>
<reference evidence="12 13" key="1">
    <citation type="submission" date="2022-07" db="EMBL/GenBank/DDBJ databases">
        <title>Methylomonas rivi sp. nov., Methylomonas rosea sp. nov., Methylomonas aureus sp. nov. and Methylomonas subterranea sp. nov., four novel methanotrophs isolated from a freshwater creek and the deep terrestrial subsurface.</title>
        <authorList>
            <person name="Abin C."/>
            <person name="Sankaranarayanan K."/>
            <person name="Garner C."/>
            <person name="Sindelar R."/>
            <person name="Kotary K."/>
            <person name="Garner R."/>
            <person name="Barclay S."/>
            <person name="Lawson P."/>
            <person name="Krumholz L."/>
        </authorList>
    </citation>
    <scope>NUCLEOTIDE SEQUENCE [LARGE SCALE GENOMIC DNA]</scope>
    <source>
        <strain evidence="12 13">SURF-2</strain>
    </source>
</reference>
<feature type="chain" id="PRO_5046741847" description="Peptidoglycan-associated lipoprotein" evidence="10">
    <location>
        <begin position="24"/>
        <end position="192"/>
    </location>
</feature>
<gene>
    <name evidence="8 12" type="primary">pal</name>
    <name evidence="12" type="ORF">NP590_04365</name>
</gene>
<evidence type="ECO:0000256" key="7">
    <source>
        <dbReference type="ARBA" id="ARBA00023306"/>
    </source>
</evidence>
<comment type="subcellular location">
    <subcellularLocation>
        <location evidence="8">Cell outer membrane</location>
        <topology evidence="8">Lipid-anchor</topology>
    </subcellularLocation>
</comment>
<accession>A0ABT1TCZ6</accession>
<evidence type="ECO:0000256" key="1">
    <source>
        <dbReference type="ARBA" id="ARBA00022618"/>
    </source>
</evidence>
<keyword evidence="4 8" id="KW-0564">Palmitate</keyword>
<dbReference type="PANTHER" id="PTHR30329">
    <property type="entry name" value="STATOR ELEMENT OF FLAGELLAR MOTOR COMPLEX"/>
    <property type="match status" value="1"/>
</dbReference>
<evidence type="ECO:0000259" key="11">
    <source>
        <dbReference type="PROSITE" id="PS51123"/>
    </source>
</evidence>
<dbReference type="SUPFAM" id="SSF103088">
    <property type="entry name" value="OmpA-like"/>
    <property type="match status" value="1"/>
</dbReference>
<proteinExistence type="inferred from homology"/>
<dbReference type="InterPro" id="IPR006665">
    <property type="entry name" value="OmpA-like"/>
</dbReference>
<dbReference type="Gene3D" id="3.30.1330.60">
    <property type="entry name" value="OmpA-like domain"/>
    <property type="match status" value="1"/>
</dbReference>
<comment type="function">
    <text evidence="8">Part of the Tol-Pal system, which plays a role in outer membrane invagination during cell division and is important for maintaining outer membrane integrity.</text>
</comment>
<dbReference type="PROSITE" id="PS01068">
    <property type="entry name" value="OMPA_1"/>
    <property type="match status" value="1"/>
</dbReference>
<feature type="compositionally biased region" description="Polar residues" evidence="9">
    <location>
        <begin position="31"/>
        <end position="52"/>
    </location>
</feature>
<dbReference type="RefSeq" id="WP_256601018.1">
    <property type="nucleotide sequence ID" value="NZ_JANIBJ010000005.1"/>
</dbReference>
<feature type="region of interest" description="Disordered" evidence="9">
    <location>
        <begin position="21"/>
        <end position="59"/>
    </location>
</feature>
<keyword evidence="3 8" id="KW-0472">Membrane</keyword>
<dbReference type="PANTHER" id="PTHR30329:SF21">
    <property type="entry name" value="LIPOPROTEIN YIAD-RELATED"/>
    <property type="match status" value="1"/>
</dbReference>
<evidence type="ECO:0000256" key="2">
    <source>
        <dbReference type="ARBA" id="ARBA00022729"/>
    </source>
</evidence>
<comment type="similarity">
    <text evidence="8">Belongs to the Pal lipoprotein family.</text>
</comment>
<evidence type="ECO:0000256" key="3">
    <source>
        <dbReference type="ARBA" id="ARBA00023136"/>
    </source>
</evidence>
<dbReference type="PROSITE" id="PS51123">
    <property type="entry name" value="OMPA_2"/>
    <property type="match status" value="1"/>
</dbReference>
<dbReference type="CDD" id="cd07185">
    <property type="entry name" value="OmpA_C-like"/>
    <property type="match status" value="1"/>
</dbReference>
<dbReference type="InterPro" id="IPR006690">
    <property type="entry name" value="OMPA-like_CS"/>
</dbReference>
<keyword evidence="13" id="KW-1185">Reference proteome</keyword>
<feature type="domain" description="OmpA-like" evidence="11">
    <location>
        <begin position="78"/>
        <end position="192"/>
    </location>
</feature>
<dbReference type="Pfam" id="PF00691">
    <property type="entry name" value="OmpA"/>
    <property type="match status" value="1"/>
</dbReference>
<evidence type="ECO:0000256" key="4">
    <source>
        <dbReference type="ARBA" id="ARBA00023139"/>
    </source>
</evidence>
<dbReference type="NCBIfam" id="TIGR02802">
    <property type="entry name" value="Pal_lipo"/>
    <property type="match status" value="1"/>
</dbReference>
<sequence>MKFKKAYLVLAMTAVLATGCSSTDEQDESLTEGQGTDASTSGYSDGSMSGSQFGSGNGYNSGAGYGSGSGANLGPEFSDPNNPLSKQVIYFELDSSQVKQEYVPIVAAHAQYLASHPNQHVILSGHADERGSSEYNIALGEQRAKSVERMMRSQGVSGSQLEVVSYGEEKPAVSGSGESAWSMNRRVEVGYQ</sequence>
<keyword evidence="1 8" id="KW-0132">Cell division</keyword>
<organism evidence="12 13">
    <name type="scientific">Methylomonas subterranea</name>
    <dbReference type="NCBI Taxonomy" id="2952225"/>
    <lineage>
        <taxon>Bacteria</taxon>
        <taxon>Pseudomonadati</taxon>
        <taxon>Pseudomonadota</taxon>
        <taxon>Gammaproteobacteria</taxon>
        <taxon>Methylococcales</taxon>
        <taxon>Methylococcaceae</taxon>
        <taxon>Methylomonas</taxon>
    </lineage>
</organism>
<name>A0ABT1TCZ6_9GAMM</name>
<dbReference type="EMBL" id="JANIBJ010000005">
    <property type="protein sequence ID" value="MCQ8103332.1"/>
    <property type="molecule type" value="Genomic_DNA"/>
</dbReference>
<evidence type="ECO:0000256" key="10">
    <source>
        <dbReference type="SAM" id="SignalP"/>
    </source>
</evidence>
<dbReference type="InterPro" id="IPR036737">
    <property type="entry name" value="OmpA-like_sf"/>
</dbReference>
<keyword evidence="7 8" id="KW-0131">Cell cycle</keyword>
<dbReference type="PRINTS" id="PR01021">
    <property type="entry name" value="OMPADOMAIN"/>
</dbReference>
<dbReference type="InterPro" id="IPR050330">
    <property type="entry name" value="Bact_OuterMem_StrucFunc"/>
</dbReference>
<feature type="signal peptide" evidence="10">
    <location>
        <begin position="1"/>
        <end position="23"/>
    </location>
</feature>
<keyword evidence="6 8" id="KW-0449">Lipoprotein</keyword>
<dbReference type="InterPro" id="IPR039001">
    <property type="entry name" value="Pal"/>
</dbReference>
<keyword evidence="2 8" id="KW-0732">Signal</keyword>
<evidence type="ECO:0000256" key="8">
    <source>
        <dbReference type="HAMAP-Rule" id="MF_02204"/>
    </source>
</evidence>
<dbReference type="InterPro" id="IPR006664">
    <property type="entry name" value="OMP_bac"/>
</dbReference>
<comment type="caution">
    <text evidence="12">The sequence shown here is derived from an EMBL/GenBank/DDBJ whole genome shotgun (WGS) entry which is preliminary data.</text>
</comment>
<keyword evidence="5 8" id="KW-0998">Cell outer membrane</keyword>
<evidence type="ECO:0000256" key="6">
    <source>
        <dbReference type="ARBA" id="ARBA00023288"/>
    </source>
</evidence>
<dbReference type="HAMAP" id="MF_02204">
    <property type="entry name" value="Pal"/>
    <property type="match status" value="1"/>
</dbReference>